<dbReference type="KEGG" id="vpy:HZI73_08325"/>
<dbReference type="AlphaFoldDB" id="A0A8J8SGG9"/>
<evidence type="ECO:0000313" key="1">
    <source>
        <dbReference type="EMBL" id="QUI22303.1"/>
    </source>
</evidence>
<reference evidence="1" key="1">
    <citation type="submission" date="2020-07" db="EMBL/GenBank/DDBJ databases">
        <title>Vallitalea pronyensis genome.</title>
        <authorList>
            <person name="Postec A."/>
        </authorList>
    </citation>
    <scope>NUCLEOTIDE SEQUENCE</scope>
    <source>
        <strain evidence="1">FatNI3</strain>
    </source>
</reference>
<keyword evidence="2" id="KW-1185">Reference proteome</keyword>
<protein>
    <submittedName>
        <fullName evidence="1">Uncharacterized protein</fullName>
    </submittedName>
</protein>
<proteinExistence type="predicted"/>
<organism evidence="1 2">
    <name type="scientific">Vallitalea pronyensis</name>
    <dbReference type="NCBI Taxonomy" id="1348613"/>
    <lineage>
        <taxon>Bacteria</taxon>
        <taxon>Bacillati</taxon>
        <taxon>Bacillota</taxon>
        <taxon>Clostridia</taxon>
        <taxon>Lachnospirales</taxon>
        <taxon>Vallitaleaceae</taxon>
        <taxon>Vallitalea</taxon>
    </lineage>
</organism>
<dbReference type="EMBL" id="CP058649">
    <property type="protein sequence ID" value="QUI22303.1"/>
    <property type="molecule type" value="Genomic_DNA"/>
</dbReference>
<name>A0A8J8SGG9_9FIRM</name>
<dbReference type="RefSeq" id="WP_212697787.1">
    <property type="nucleotide sequence ID" value="NZ_CP058649.1"/>
</dbReference>
<evidence type="ECO:0000313" key="2">
    <source>
        <dbReference type="Proteomes" id="UP000683246"/>
    </source>
</evidence>
<accession>A0A8J8SGG9</accession>
<gene>
    <name evidence="1" type="ORF">HZI73_08325</name>
</gene>
<dbReference type="Proteomes" id="UP000683246">
    <property type="component" value="Chromosome"/>
</dbReference>
<sequence>MMQKAYNQIGFDEEQLYGLKSIEVIGIITSNEEQVLRRACFFVLYESSQCLFFLATLQFKGIDVR</sequence>